<dbReference type="InterPro" id="IPR011059">
    <property type="entry name" value="Metal-dep_hydrolase_composite"/>
</dbReference>
<accession>A0A074JSY9</accession>
<dbReference type="STRING" id="1353528.DT23_11960"/>
<sequence>MAERIEIVNARMADSGAPLSVRLDGEQIEWVGPPEDMPNDASITRRIDAQGQVLLPGFCDSHLHLFWGGVTLDQLDMLQITDREAATSALRAFASQHPDEQLLCAFSANYTFLGAGTRPDRHALDAIVPDRALLIMAVDGHTAWANSAALELAGLTDAVPHLRGAEVVCDTSGAPTGELREGGAMDLVQRFAANGGREGICMAGDEPAASASDRARDKATLRRALATCASYGITTAVNMDGNLYQASLLGEMAQAGELPIRVSLPMRIAPHHDAARIAALIEAAQQPPIGKLSFGRIKMFMDGVFDSWTAYRTDDYPGREGDRGEPLFTPAQFNAICCQADAAGLQIQVHCVGDAAVRATLDGYQAAQQANGARDARHRIEHIDLLHPDDLKRFSQLGVVASMQPVHPPGSSGLPLEPTVSIIGRNRWGDTFPWAALHHAGVPLAFGTDWPTAPLSPFNAIHAALSRQPWAPDCPDQRLPLSEVLHAYTAGGAYAVFAEGARGHLAPAQQADLVLLSHDPHDLALDATTCHATLTICAGDIIHEVSR</sequence>
<dbReference type="eggNOG" id="COG1574">
    <property type="taxonomic scope" value="Bacteria"/>
</dbReference>
<organism evidence="2 3">
    <name type="scientific">Thioclava indica</name>
    <dbReference type="NCBI Taxonomy" id="1353528"/>
    <lineage>
        <taxon>Bacteria</taxon>
        <taxon>Pseudomonadati</taxon>
        <taxon>Pseudomonadota</taxon>
        <taxon>Alphaproteobacteria</taxon>
        <taxon>Rhodobacterales</taxon>
        <taxon>Paracoccaceae</taxon>
        <taxon>Thioclava</taxon>
    </lineage>
</organism>
<evidence type="ECO:0000259" key="1">
    <source>
        <dbReference type="Pfam" id="PF07969"/>
    </source>
</evidence>
<dbReference type="Gene3D" id="2.30.40.10">
    <property type="entry name" value="Urease, subunit C, domain 1"/>
    <property type="match status" value="1"/>
</dbReference>
<reference evidence="2 3" key="1">
    <citation type="journal article" date="2015" name="Antonie Van Leeuwenhoek">
        <title>Thioclava indica sp. nov., isolated from surface seawater of the Indian Ocean.</title>
        <authorList>
            <person name="Liu Y."/>
            <person name="Lai Q."/>
            <person name="Du J."/>
            <person name="Xu H."/>
            <person name="Jiang L."/>
            <person name="Shao Z."/>
        </authorList>
    </citation>
    <scope>NUCLEOTIDE SEQUENCE [LARGE SCALE GENOMIC DNA]</scope>
    <source>
        <strain evidence="2 3">DT23-4</strain>
    </source>
</reference>
<protein>
    <recommendedName>
        <fullName evidence="1">Amidohydrolase 3 domain-containing protein</fullName>
    </recommendedName>
</protein>
<feature type="domain" description="Amidohydrolase 3" evidence="1">
    <location>
        <begin position="47"/>
        <end position="542"/>
    </location>
</feature>
<proteinExistence type="predicted"/>
<dbReference type="Proteomes" id="UP000027471">
    <property type="component" value="Unassembled WGS sequence"/>
</dbReference>
<evidence type="ECO:0000313" key="3">
    <source>
        <dbReference type="Proteomes" id="UP000027471"/>
    </source>
</evidence>
<name>A0A074JSY9_9RHOB</name>
<dbReference type="EMBL" id="AUNB01000014">
    <property type="protein sequence ID" value="KEO60791.1"/>
    <property type="molecule type" value="Genomic_DNA"/>
</dbReference>
<dbReference type="Gene3D" id="3.10.310.70">
    <property type="match status" value="1"/>
</dbReference>
<dbReference type="InterPro" id="IPR033932">
    <property type="entry name" value="YtcJ-like"/>
</dbReference>
<dbReference type="PANTHER" id="PTHR22642">
    <property type="entry name" value="IMIDAZOLONEPROPIONASE"/>
    <property type="match status" value="1"/>
</dbReference>
<comment type="caution">
    <text evidence="2">The sequence shown here is derived from an EMBL/GenBank/DDBJ whole genome shotgun (WGS) entry which is preliminary data.</text>
</comment>
<dbReference type="CDD" id="cd01300">
    <property type="entry name" value="YtcJ_like"/>
    <property type="match status" value="1"/>
</dbReference>
<dbReference type="GO" id="GO:0016810">
    <property type="term" value="F:hydrolase activity, acting on carbon-nitrogen (but not peptide) bonds"/>
    <property type="evidence" value="ECO:0007669"/>
    <property type="project" value="InterPro"/>
</dbReference>
<gene>
    <name evidence="2" type="ORF">DT23_11960</name>
</gene>
<dbReference type="SUPFAM" id="SSF51338">
    <property type="entry name" value="Composite domain of metallo-dependent hydrolases"/>
    <property type="match status" value="1"/>
</dbReference>
<dbReference type="PANTHER" id="PTHR22642:SF2">
    <property type="entry name" value="PROTEIN LONG AFTER FAR-RED 3"/>
    <property type="match status" value="1"/>
</dbReference>
<evidence type="ECO:0000313" key="2">
    <source>
        <dbReference type="EMBL" id="KEO60791.1"/>
    </source>
</evidence>
<dbReference type="AlphaFoldDB" id="A0A074JSY9"/>
<dbReference type="InterPro" id="IPR013108">
    <property type="entry name" value="Amidohydro_3"/>
</dbReference>
<keyword evidence="3" id="KW-1185">Reference proteome</keyword>
<dbReference type="Pfam" id="PF07969">
    <property type="entry name" value="Amidohydro_3"/>
    <property type="match status" value="1"/>
</dbReference>
<dbReference type="Gene3D" id="3.20.20.140">
    <property type="entry name" value="Metal-dependent hydrolases"/>
    <property type="match status" value="1"/>
</dbReference>
<dbReference type="SUPFAM" id="SSF51556">
    <property type="entry name" value="Metallo-dependent hydrolases"/>
    <property type="match status" value="1"/>
</dbReference>
<dbReference type="InterPro" id="IPR032466">
    <property type="entry name" value="Metal_Hydrolase"/>
</dbReference>